<protein>
    <submittedName>
        <fullName evidence="1">Type II toxin-antitoxin system VapC family toxin</fullName>
    </submittedName>
</protein>
<organism evidence="1 2">
    <name type="scientific">Acidithiobacillus ferrianus</name>
    <dbReference type="NCBI Taxonomy" id="2678518"/>
    <lineage>
        <taxon>Bacteria</taxon>
        <taxon>Pseudomonadati</taxon>
        <taxon>Pseudomonadota</taxon>
        <taxon>Acidithiobacillia</taxon>
        <taxon>Acidithiobacillales</taxon>
        <taxon>Acidithiobacillaceae</taxon>
        <taxon>Acidithiobacillus</taxon>
    </lineage>
</organism>
<evidence type="ECO:0000313" key="2">
    <source>
        <dbReference type="Proteomes" id="UP000470022"/>
    </source>
</evidence>
<dbReference type="Proteomes" id="UP000470022">
    <property type="component" value="Chromosome"/>
</dbReference>
<keyword evidence="2" id="KW-1185">Reference proteome</keyword>
<evidence type="ECO:0000313" key="1">
    <source>
        <dbReference type="EMBL" id="XRI69966.1"/>
    </source>
</evidence>
<name>A0ACD5H911_9PROT</name>
<dbReference type="EMBL" id="CP127523">
    <property type="protein sequence ID" value="XRI69966.1"/>
    <property type="molecule type" value="Genomic_DNA"/>
</dbReference>
<accession>A0ACD5H911</accession>
<reference evidence="1" key="1">
    <citation type="submission" date="2023-06" db="EMBL/GenBank/DDBJ databases">
        <title>Complete and circular genome of Acidithiobacillus ferrianus DSM 107098.</title>
        <authorList>
            <person name="Norris P.R."/>
            <person name="Falagan C."/>
            <person name="Moya-Beltran A."/>
            <person name="Castro M."/>
            <person name="Quatrini R."/>
            <person name="Johnson D.B."/>
        </authorList>
    </citation>
    <scope>NUCLEOTIDE SEQUENCE</scope>
    <source>
        <strain evidence="1">MG</strain>
    </source>
</reference>
<sequence>MNKSVLDASALLAYLNEEPGAEAVEKSLAVGSAIGTVNWAEVLSKAMETGIAPETLTAELEKRGILGNILDVLPLTIEDSMEIARLRPLTRPFGLSLADRACLALGKRLSIPILTADRIWAEVPGVHVTVIRPPIESTLERRVPPNPATKNPLHPG</sequence>
<gene>
    <name evidence="1" type="ORF">GL267_004560</name>
</gene>
<proteinExistence type="predicted"/>